<organism evidence="1 2">
    <name type="scientific">Portunus trituberculatus</name>
    <name type="common">Swimming crab</name>
    <name type="synonym">Neptunus trituberculatus</name>
    <dbReference type="NCBI Taxonomy" id="210409"/>
    <lineage>
        <taxon>Eukaryota</taxon>
        <taxon>Metazoa</taxon>
        <taxon>Ecdysozoa</taxon>
        <taxon>Arthropoda</taxon>
        <taxon>Crustacea</taxon>
        <taxon>Multicrustacea</taxon>
        <taxon>Malacostraca</taxon>
        <taxon>Eumalacostraca</taxon>
        <taxon>Eucarida</taxon>
        <taxon>Decapoda</taxon>
        <taxon>Pleocyemata</taxon>
        <taxon>Brachyura</taxon>
        <taxon>Eubrachyura</taxon>
        <taxon>Portunoidea</taxon>
        <taxon>Portunidae</taxon>
        <taxon>Portuninae</taxon>
        <taxon>Portunus</taxon>
    </lineage>
</organism>
<dbReference type="AlphaFoldDB" id="A0A5B7HSR5"/>
<dbReference type="Proteomes" id="UP000324222">
    <property type="component" value="Unassembled WGS sequence"/>
</dbReference>
<comment type="caution">
    <text evidence="1">The sequence shown here is derived from an EMBL/GenBank/DDBJ whole genome shotgun (WGS) entry which is preliminary data.</text>
</comment>
<gene>
    <name evidence="1" type="ORF">E2C01_066014</name>
</gene>
<keyword evidence="2" id="KW-1185">Reference proteome</keyword>
<proteinExistence type="predicted"/>
<dbReference type="EMBL" id="VSRR010033475">
    <property type="protein sequence ID" value="MPC71728.1"/>
    <property type="molecule type" value="Genomic_DNA"/>
</dbReference>
<evidence type="ECO:0000313" key="2">
    <source>
        <dbReference type="Proteomes" id="UP000324222"/>
    </source>
</evidence>
<sequence length="67" mass="7308">MLTRSQTTVLTIPIICSNSINVTSRQVILSGHSRTQATFKSHPTTLYQHASTLSHTCILTTSKLAIP</sequence>
<name>A0A5B7HSR5_PORTR</name>
<accession>A0A5B7HSR5</accession>
<evidence type="ECO:0000313" key="1">
    <source>
        <dbReference type="EMBL" id="MPC71728.1"/>
    </source>
</evidence>
<protein>
    <submittedName>
        <fullName evidence="1">Uncharacterized protein</fullName>
    </submittedName>
</protein>
<reference evidence="1 2" key="1">
    <citation type="submission" date="2019-05" db="EMBL/GenBank/DDBJ databases">
        <title>Another draft genome of Portunus trituberculatus and its Hox gene families provides insights of decapod evolution.</title>
        <authorList>
            <person name="Jeong J.-H."/>
            <person name="Song I."/>
            <person name="Kim S."/>
            <person name="Choi T."/>
            <person name="Kim D."/>
            <person name="Ryu S."/>
            <person name="Kim W."/>
        </authorList>
    </citation>
    <scope>NUCLEOTIDE SEQUENCE [LARGE SCALE GENOMIC DNA]</scope>
    <source>
        <tissue evidence="1">Muscle</tissue>
    </source>
</reference>